<evidence type="ECO:0000313" key="1">
    <source>
        <dbReference type="EMBL" id="CDW50926.1"/>
    </source>
</evidence>
<dbReference type="AlphaFoldDB" id="A0A0K2VLM6"/>
<dbReference type="EMBL" id="HACA01033565">
    <property type="protein sequence ID" value="CDW50926.1"/>
    <property type="molecule type" value="Transcribed_RNA"/>
</dbReference>
<organism evidence="1">
    <name type="scientific">Lepeophtheirus salmonis</name>
    <name type="common">Salmon louse</name>
    <name type="synonym">Caligus salmonis</name>
    <dbReference type="NCBI Taxonomy" id="72036"/>
    <lineage>
        <taxon>Eukaryota</taxon>
        <taxon>Metazoa</taxon>
        <taxon>Ecdysozoa</taxon>
        <taxon>Arthropoda</taxon>
        <taxon>Crustacea</taxon>
        <taxon>Multicrustacea</taxon>
        <taxon>Hexanauplia</taxon>
        <taxon>Copepoda</taxon>
        <taxon>Siphonostomatoida</taxon>
        <taxon>Caligidae</taxon>
        <taxon>Lepeophtheirus</taxon>
    </lineage>
</organism>
<reference evidence="1" key="1">
    <citation type="submission" date="2014-05" db="EMBL/GenBank/DDBJ databases">
        <authorList>
            <person name="Chronopoulou M."/>
        </authorList>
    </citation>
    <scope>NUCLEOTIDE SEQUENCE</scope>
    <source>
        <tissue evidence="1">Whole organism</tissue>
    </source>
</reference>
<name>A0A0K2VLM6_LEPSM</name>
<sequence length="45" mass="5202">MLTIQKKAYQKHSHQLTRTTLAKKLCIQNTEALLSNLQQMTDRCA</sequence>
<proteinExistence type="predicted"/>
<protein>
    <submittedName>
        <fullName evidence="1">Uncharacterized protein</fullName>
    </submittedName>
</protein>
<accession>A0A0K2VLM6</accession>